<reference evidence="5 6" key="2">
    <citation type="journal article" date="2016" name="ISME J.">
        <title>Characterization of the first cultured representative of Verrucomicrobia subdivision 5 indicates the proposal of a novel phylum.</title>
        <authorList>
            <person name="Spring S."/>
            <person name="Bunk B."/>
            <person name="Sproer C."/>
            <person name="Schumann P."/>
            <person name="Rohde M."/>
            <person name="Tindall B.J."/>
            <person name="Klenk H.P."/>
        </authorList>
    </citation>
    <scope>NUCLEOTIDE SEQUENCE [LARGE SCALE GENOMIC DNA]</scope>
    <source>
        <strain evidence="5 6">L21-Fru-AB</strain>
    </source>
</reference>
<evidence type="ECO:0000256" key="1">
    <source>
        <dbReference type="ARBA" id="ARBA00022448"/>
    </source>
</evidence>
<keyword evidence="1" id="KW-0813">Transport</keyword>
<evidence type="ECO:0000259" key="4">
    <source>
        <dbReference type="PROSITE" id="PS50893"/>
    </source>
</evidence>
<keyword evidence="2" id="KW-0547">Nucleotide-binding</keyword>
<sequence>MNPILKIDDVHKTLRGLKVLRGATLEVMPHEVVGLIGGSGEGKSVLLKHAAGLMRPDHGHVYVDGDDLCCLSRRHKQSFYDRLGFLFQNGALFDSLSVYENITFPLREQGLGEQEIRERIRTVLGHVGLEGSEEKLPGQLSGGMLKRAALARALIKFPEIMLFDEPTTGLDPLIVRTIHNLIHSCQRELNYAGIIVTHEIPAIFGLVQKVAFLYEGRIRFYGTPEEVHQTNDPVLREFIDSATMTEDPVTWHGCLGTNNGGA</sequence>
<dbReference type="KEGG" id="vbl:L21SP4_00155"/>
<evidence type="ECO:0000313" key="6">
    <source>
        <dbReference type="Proteomes" id="UP000035268"/>
    </source>
</evidence>
<dbReference type="AlphaFoldDB" id="A0A0G3EH27"/>
<keyword evidence="3 5" id="KW-0067">ATP-binding</keyword>
<dbReference type="InterPro" id="IPR027417">
    <property type="entry name" value="P-loop_NTPase"/>
</dbReference>
<dbReference type="InterPro" id="IPR003593">
    <property type="entry name" value="AAA+_ATPase"/>
</dbReference>
<dbReference type="InterPro" id="IPR017871">
    <property type="entry name" value="ABC_transporter-like_CS"/>
</dbReference>
<dbReference type="GO" id="GO:0005524">
    <property type="term" value="F:ATP binding"/>
    <property type="evidence" value="ECO:0007669"/>
    <property type="project" value="UniProtKB-KW"/>
</dbReference>
<dbReference type="EMBL" id="CP010904">
    <property type="protein sequence ID" value="AKJ63439.1"/>
    <property type="molecule type" value="Genomic_DNA"/>
</dbReference>
<proteinExistence type="predicted"/>
<dbReference type="SUPFAM" id="SSF52540">
    <property type="entry name" value="P-loop containing nucleoside triphosphate hydrolases"/>
    <property type="match status" value="1"/>
</dbReference>
<evidence type="ECO:0000256" key="2">
    <source>
        <dbReference type="ARBA" id="ARBA00022741"/>
    </source>
</evidence>
<dbReference type="GO" id="GO:0016887">
    <property type="term" value="F:ATP hydrolysis activity"/>
    <property type="evidence" value="ECO:0007669"/>
    <property type="project" value="InterPro"/>
</dbReference>
<dbReference type="PANTHER" id="PTHR43023">
    <property type="entry name" value="PROTEIN TRIGALACTOSYLDIACYLGLYCEROL 3, CHLOROPLASTIC"/>
    <property type="match status" value="1"/>
</dbReference>
<dbReference type="Proteomes" id="UP000035268">
    <property type="component" value="Chromosome"/>
</dbReference>
<dbReference type="PROSITE" id="PS50893">
    <property type="entry name" value="ABC_TRANSPORTER_2"/>
    <property type="match status" value="1"/>
</dbReference>
<accession>A0A0G3EH27</accession>
<organism evidence="5 6">
    <name type="scientific">Kiritimatiella glycovorans</name>
    <dbReference type="NCBI Taxonomy" id="1307763"/>
    <lineage>
        <taxon>Bacteria</taxon>
        <taxon>Pseudomonadati</taxon>
        <taxon>Kiritimatiellota</taxon>
        <taxon>Kiritimatiellia</taxon>
        <taxon>Kiritimatiellales</taxon>
        <taxon>Kiritimatiellaceae</taxon>
        <taxon>Kiritimatiella</taxon>
    </lineage>
</organism>
<dbReference type="PANTHER" id="PTHR43023:SF6">
    <property type="entry name" value="INTERMEMBRANE PHOSPHOLIPID TRANSPORT SYSTEM ATP-BINDING PROTEIN MLAF"/>
    <property type="match status" value="1"/>
</dbReference>
<gene>
    <name evidence="5" type="ORF">L21SP4_00155</name>
</gene>
<evidence type="ECO:0000256" key="3">
    <source>
        <dbReference type="ARBA" id="ARBA00022840"/>
    </source>
</evidence>
<dbReference type="InterPro" id="IPR003439">
    <property type="entry name" value="ABC_transporter-like_ATP-bd"/>
</dbReference>
<protein>
    <submittedName>
        <fullName evidence="5">Putative ABC transporter ATP-binding protein</fullName>
    </submittedName>
</protein>
<evidence type="ECO:0000313" key="5">
    <source>
        <dbReference type="EMBL" id="AKJ63439.1"/>
    </source>
</evidence>
<dbReference type="SMART" id="SM00382">
    <property type="entry name" value="AAA"/>
    <property type="match status" value="1"/>
</dbReference>
<name>A0A0G3EH27_9BACT</name>
<dbReference type="Gene3D" id="3.40.50.300">
    <property type="entry name" value="P-loop containing nucleotide triphosphate hydrolases"/>
    <property type="match status" value="1"/>
</dbReference>
<dbReference type="PROSITE" id="PS00211">
    <property type="entry name" value="ABC_TRANSPORTER_1"/>
    <property type="match status" value="1"/>
</dbReference>
<dbReference type="RefSeq" id="WP_201774651.1">
    <property type="nucleotide sequence ID" value="NZ_CP010904.1"/>
</dbReference>
<dbReference type="STRING" id="1307763.L21SP4_00155"/>
<reference evidence="6" key="1">
    <citation type="submission" date="2015-02" db="EMBL/GenBank/DDBJ databases">
        <title>Description and complete genome sequence of the first cultured representative of the subdivision 5 of the Verrucomicrobia phylum.</title>
        <authorList>
            <person name="Spring S."/>
            <person name="Bunk B."/>
            <person name="Sproer C."/>
            <person name="Klenk H.-P."/>
        </authorList>
    </citation>
    <scope>NUCLEOTIDE SEQUENCE [LARGE SCALE GENOMIC DNA]</scope>
    <source>
        <strain evidence="6">L21-Fru-AB</strain>
    </source>
</reference>
<dbReference type="Pfam" id="PF00005">
    <property type="entry name" value="ABC_tran"/>
    <property type="match status" value="1"/>
</dbReference>
<feature type="domain" description="ABC transporter" evidence="4">
    <location>
        <begin position="5"/>
        <end position="240"/>
    </location>
</feature>
<keyword evidence="6" id="KW-1185">Reference proteome</keyword>